<dbReference type="Pfam" id="PF25057">
    <property type="entry name" value="CUT_N"/>
    <property type="match status" value="1"/>
</dbReference>
<dbReference type="PANTHER" id="PTHR22907">
    <property type="entry name" value="GH04558P"/>
    <property type="match status" value="1"/>
</dbReference>
<evidence type="ECO:0000256" key="4">
    <source>
        <dbReference type="ARBA" id="ARBA00022692"/>
    </source>
</evidence>
<evidence type="ECO:0000259" key="8">
    <source>
        <dbReference type="PROSITE" id="PS51034"/>
    </source>
</evidence>
<reference evidence="10" key="2">
    <citation type="submission" date="2016-11" db="UniProtKB">
        <authorList>
            <consortium name="WormBaseParasite"/>
        </authorList>
    </citation>
    <scope>IDENTIFICATION</scope>
</reference>
<comment type="subcellular location">
    <subcellularLocation>
        <location evidence="1">Cell membrane</location>
        <topology evidence="1">Single-pass type I membrane protein</topology>
    </subcellularLocation>
</comment>
<protein>
    <submittedName>
        <fullName evidence="10">ZP domain-containing protein</fullName>
    </submittedName>
</protein>
<keyword evidence="5" id="KW-0732">Signal</keyword>
<dbReference type="InterPro" id="IPR001507">
    <property type="entry name" value="ZP_dom"/>
</dbReference>
<keyword evidence="9" id="KW-1185">Reference proteome</keyword>
<evidence type="ECO:0000256" key="2">
    <source>
        <dbReference type="ARBA" id="ARBA00022460"/>
    </source>
</evidence>
<dbReference type="WBParaSite" id="EN70_3750">
    <property type="protein sequence ID" value="EN70_3750"/>
    <property type="gene ID" value="EN70_3750"/>
</dbReference>
<keyword evidence="2" id="KW-0193">Cuticle</keyword>
<evidence type="ECO:0000256" key="6">
    <source>
        <dbReference type="ARBA" id="ARBA00022989"/>
    </source>
</evidence>
<evidence type="ECO:0000256" key="7">
    <source>
        <dbReference type="ARBA" id="ARBA00023136"/>
    </source>
</evidence>
<dbReference type="Proteomes" id="UP000095285">
    <property type="component" value="Unassembled WGS sequence"/>
</dbReference>
<sequence length="338" mass="38162">MTFVGHVNVRHAPNRFCYQVLVTNNQIELLIPHLDCQVSRTRSLRPVGVIIATSVLISFHPHYVTAGDRVYLLRCLHTRASDQSLLPGSVTPLVEIKIFAFAKSAIVAPQTATPQNVVTSGLVMCHSRTSIGNAFRGSASMPQCKYEIRSLKDNEIVDEAIIGEMVRHRWSCRVRSDQNLCLVITNCFLMARDSKHQLINNQGCSIDRTILLDLIYIDNMNVEQNVSVFGVAEKPYVYFQCQISLLPPKAGQCPKPSCPSNHRNERDLLYMIENDETLILDTVSQPLEIRDFDRQFRKRGCHCLPEAIVNGVDNDDIVCVTWIFFVLVAPFTILVNSY</sequence>
<feature type="domain" description="ZP" evidence="8">
    <location>
        <begin position="1"/>
        <end position="265"/>
    </location>
</feature>
<dbReference type="GO" id="GO:0005886">
    <property type="term" value="C:plasma membrane"/>
    <property type="evidence" value="ECO:0007669"/>
    <property type="project" value="UniProtKB-SubCell"/>
</dbReference>
<dbReference type="Pfam" id="PF25301">
    <property type="entry name" value="CUT_C"/>
    <property type="match status" value="1"/>
</dbReference>
<evidence type="ECO:0000256" key="3">
    <source>
        <dbReference type="ARBA" id="ARBA00022475"/>
    </source>
</evidence>
<evidence type="ECO:0000256" key="1">
    <source>
        <dbReference type="ARBA" id="ARBA00004251"/>
    </source>
</evidence>
<dbReference type="InterPro" id="IPR051962">
    <property type="entry name" value="Cuticlin"/>
</dbReference>
<organism evidence="9 10">
    <name type="scientific">Loa loa</name>
    <name type="common">Eye worm</name>
    <name type="synonym">Filaria loa</name>
    <dbReference type="NCBI Taxonomy" id="7209"/>
    <lineage>
        <taxon>Eukaryota</taxon>
        <taxon>Metazoa</taxon>
        <taxon>Ecdysozoa</taxon>
        <taxon>Nematoda</taxon>
        <taxon>Chromadorea</taxon>
        <taxon>Rhabditida</taxon>
        <taxon>Spirurina</taxon>
        <taxon>Spiruromorpha</taxon>
        <taxon>Filarioidea</taxon>
        <taxon>Onchocercidae</taxon>
        <taxon>Loa</taxon>
    </lineage>
</organism>
<name>A0A1I7VL24_LOALO</name>
<dbReference type="AlphaFoldDB" id="A0A1I7VL24"/>
<evidence type="ECO:0000313" key="9">
    <source>
        <dbReference type="Proteomes" id="UP000095285"/>
    </source>
</evidence>
<dbReference type="Gene3D" id="2.60.40.4100">
    <property type="entry name" value="Zona pellucida, ZP-C domain"/>
    <property type="match status" value="1"/>
</dbReference>
<dbReference type="PANTHER" id="PTHR22907:SF17">
    <property type="entry name" value="ZP DOMAIN-CONTAINING PROTEIN"/>
    <property type="match status" value="1"/>
</dbReference>
<evidence type="ECO:0000256" key="5">
    <source>
        <dbReference type="ARBA" id="ARBA00022729"/>
    </source>
</evidence>
<dbReference type="InterPro" id="IPR057475">
    <property type="entry name" value="CUT_C"/>
</dbReference>
<keyword evidence="4" id="KW-0812">Transmembrane</keyword>
<dbReference type="GO" id="GO:0042302">
    <property type="term" value="F:structural constituent of cuticle"/>
    <property type="evidence" value="ECO:0007669"/>
    <property type="project" value="UniProtKB-KW"/>
</dbReference>
<evidence type="ECO:0000313" key="10">
    <source>
        <dbReference type="WBParaSite" id="EN70_3750"/>
    </source>
</evidence>
<accession>A0A1I7VL24</accession>
<proteinExistence type="predicted"/>
<keyword evidence="3" id="KW-1003">Cell membrane</keyword>
<dbReference type="SMART" id="SM00241">
    <property type="entry name" value="ZP"/>
    <property type="match status" value="1"/>
</dbReference>
<dbReference type="InterPro" id="IPR042235">
    <property type="entry name" value="ZP-C_dom"/>
</dbReference>
<dbReference type="InterPro" id="IPR056953">
    <property type="entry name" value="CUT_N"/>
</dbReference>
<reference evidence="9" key="1">
    <citation type="submission" date="2012-04" db="EMBL/GenBank/DDBJ databases">
        <title>The Genome Sequence of Loa loa.</title>
        <authorList>
            <consortium name="The Broad Institute Genome Sequencing Platform"/>
            <consortium name="Broad Institute Genome Sequencing Center for Infectious Disease"/>
            <person name="Nutman T.B."/>
            <person name="Fink D.L."/>
            <person name="Russ C."/>
            <person name="Young S."/>
            <person name="Zeng Q."/>
            <person name="Gargeya S."/>
            <person name="Alvarado L."/>
            <person name="Berlin A."/>
            <person name="Chapman S.B."/>
            <person name="Chen Z."/>
            <person name="Freedman E."/>
            <person name="Gellesch M."/>
            <person name="Goldberg J."/>
            <person name="Griggs A."/>
            <person name="Gujja S."/>
            <person name="Heilman E.R."/>
            <person name="Heiman D."/>
            <person name="Howarth C."/>
            <person name="Mehta T."/>
            <person name="Neiman D."/>
            <person name="Pearson M."/>
            <person name="Roberts A."/>
            <person name="Saif S."/>
            <person name="Shea T."/>
            <person name="Shenoy N."/>
            <person name="Sisk P."/>
            <person name="Stolte C."/>
            <person name="Sykes S."/>
            <person name="White J."/>
            <person name="Yandava C."/>
            <person name="Haas B."/>
            <person name="Henn M.R."/>
            <person name="Nusbaum C."/>
            <person name="Birren B."/>
        </authorList>
    </citation>
    <scope>NUCLEOTIDE SEQUENCE [LARGE SCALE GENOMIC DNA]</scope>
</reference>
<keyword evidence="6" id="KW-1133">Transmembrane helix</keyword>
<dbReference type="PROSITE" id="PS51034">
    <property type="entry name" value="ZP_2"/>
    <property type="match status" value="1"/>
</dbReference>
<keyword evidence="7" id="KW-0472">Membrane</keyword>